<sequence>MKSLQGRILAVLAASIILCWVVVLTVLVAYIARGNTGIWDRELKAVGARIFYSIPREIGNDPEKLLRKNATTLQARDEQMMANEDLTFQVWVNQALAVRAPDSPATALRPDFSDGFSTSLVEGWYWRVYGMSDSTGKVQVQVGKRQSTLNRDLRRKAFAALGIATVLLALVGALMWYAVRRSLRPVFAIQKAVGARQKFDLTPLPVGILPLELQPLIESFNHLLTQVDQAVEVERRFIGDAAHELRTPMAALQVQAQVALRAKTLAEKDAALVKLLAVAERSARLSEQLLDMARLNAGVIVSKPAVADMGELIVHVSREFDVHAQQHQRQIVLRTSTSHINCDIDEIGILLRNLIDNALRYTQDGGQVRISCAPGIHHAAGQVCLEVADDGPGVAQAEHALIFDRFYRAAGSSGRGSGIGLSLVSRIVQLHRATIQTGTGLNGRGFGVRIFFPAAAVGAGLSKGEIPQNKGEAPVWDFPPFLSSTSATDI</sequence>
<dbReference type="GO" id="GO:0005524">
    <property type="term" value="F:ATP binding"/>
    <property type="evidence" value="ECO:0007669"/>
    <property type="project" value="UniProtKB-KW"/>
</dbReference>
<dbReference type="InterPro" id="IPR003661">
    <property type="entry name" value="HisK_dim/P_dom"/>
</dbReference>
<name>A0AAU7LRA0_9BURK</name>
<dbReference type="Gene3D" id="3.30.565.10">
    <property type="entry name" value="Histidine kinase-like ATPase, C-terminal domain"/>
    <property type="match status" value="1"/>
</dbReference>
<feature type="domain" description="HAMP" evidence="15">
    <location>
        <begin position="180"/>
        <end position="232"/>
    </location>
</feature>
<evidence type="ECO:0000256" key="9">
    <source>
        <dbReference type="ARBA" id="ARBA00022840"/>
    </source>
</evidence>
<evidence type="ECO:0000256" key="12">
    <source>
        <dbReference type="ARBA" id="ARBA00023136"/>
    </source>
</evidence>
<protein>
    <recommendedName>
        <fullName evidence="3">histidine kinase</fullName>
        <ecNumber evidence="3">2.7.13.3</ecNumber>
    </recommendedName>
</protein>
<dbReference type="EC" id="2.7.13.3" evidence="3"/>
<dbReference type="GO" id="GO:0000155">
    <property type="term" value="F:phosphorelay sensor kinase activity"/>
    <property type="evidence" value="ECO:0007669"/>
    <property type="project" value="InterPro"/>
</dbReference>
<evidence type="ECO:0000256" key="4">
    <source>
        <dbReference type="ARBA" id="ARBA00022553"/>
    </source>
</evidence>
<dbReference type="PROSITE" id="PS50109">
    <property type="entry name" value="HIS_KIN"/>
    <property type="match status" value="1"/>
</dbReference>
<dbReference type="InterPro" id="IPR036890">
    <property type="entry name" value="HATPase_C_sf"/>
</dbReference>
<dbReference type="CDD" id="cd00075">
    <property type="entry name" value="HATPase"/>
    <property type="match status" value="1"/>
</dbReference>
<dbReference type="InterPro" id="IPR003594">
    <property type="entry name" value="HATPase_dom"/>
</dbReference>
<comment type="subcellular location">
    <subcellularLocation>
        <location evidence="2">Membrane</location>
        <topology evidence="2">Multi-pass membrane protein</topology>
    </subcellularLocation>
</comment>
<evidence type="ECO:0000256" key="5">
    <source>
        <dbReference type="ARBA" id="ARBA00022679"/>
    </source>
</evidence>
<feature type="transmembrane region" description="Helical" evidence="13">
    <location>
        <begin position="157"/>
        <end position="179"/>
    </location>
</feature>
<dbReference type="PRINTS" id="PR00344">
    <property type="entry name" value="BCTRLSENSOR"/>
</dbReference>
<proteinExistence type="predicted"/>
<dbReference type="InterPro" id="IPR005467">
    <property type="entry name" value="His_kinase_dom"/>
</dbReference>
<evidence type="ECO:0000313" key="16">
    <source>
        <dbReference type="EMBL" id="XBP70140.1"/>
    </source>
</evidence>
<dbReference type="Pfam" id="PF02518">
    <property type="entry name" value="HATPase_c"/>
    <property type="match status" value="1"/>
</dbReference>
<dbReference type="SMART" id="SM00387">
    <property type="entry name" value="HATPase_c"/>
    <property type="match status" value="1"/>
</dbReference>
<keyword evidence="12 13" id="KW-0472">Membrane</keyword>
<keyword evidence="5" id="KW-0808">Transferase</keyword>
<dbReference type="InterPro" id="IPR036097">
    <property type="entry name" value="HisK_dim/P_sf"/>
</dbReference>
<dbReference type="SMART" id="SM00388">
    <property type="entry name" value="HisKA"/>
    <property type="match status" value="1"/>
</dbReference>
<dbReference type="EMBL" id="CP157675">
    <property type="protein sequence ID" value="XBP70140.1"/>
    <property type="molecule type" value="Genomic_DNA"/>
</dbReference>
<dbReference type="PANTHER" id="PTHR45436">
    <property type="entry name" value="SENSOR HISTIDINE KINASE YKOH"/>
    <property type="match status" value="1"/>
</dbReference>
<keyword evidence="11" id="KW-0902">Two-component regulatory system</keyword>
<accession>A0AAU7LRA0</accession>
<gene>
    <name evidence="16" type="ORF">ABLV49_20100</name>
</gene>
<evidence type="ECO:0000259" key="14">
    <source>
        <dbReference type="PROSITE" id="PS50109"/>
    </source>
</evidence>
<evidence type="ECO:0000256" key="10">
    <source>
        <dbReference type="ARBA" id="ARBA00022989"/>
    </source>
</evidence>
<evidence type="ECO:0000256" key="8">
    <source>
        <dbReference type="ARBA" id="ARBA00022777"/>
    </source>
</evidence>
<keyword evidence="4" id="KW-0597">Phosphoprotein</keyword>
<dbReference type="SUPFAM" id="SSF47384">
    <property type="entry name" value="Homodimeric domain of signal transducing histidine kinase"/>
    <property type="match status" value="1"/>
</dbReference>
<dbReference type="AlphaFoldDB" id="A0AAU7LRA0"/>
<keyword evidence="8" id="KW-0418">Kinase</keyword>
<keyword evidence="10 13" id="KW-1133">Transmembrane helix</keyword>
<feature type="domain" description="Histidine kinase" evidence="14">
    <location>
        <begin position="240"/>
        <end position="456"/>
    </location>
</feature>
<dbReference type="SUPFAM" id="SSF55874">
    <property type="entry name" value="ATPase domain of HSP90 chaperone/DNA topoisomerase II/histidine kinase"/>
    <property type="match status" value="1"/>
</dbReference>
<dbReference type="InterPro" id="IPR050428">
    <property type="entry name" value="TCS_sensor_his_kinase"/>
</dbReference>
<dbReference type="InterPro" id="IPR003660">
    <property type="entry name" value="HAMP_dom"/>
</dbReference>
<reference evidence="16" key="1">
    <citation type="submission" date="2024-05" db="EMBL/GenBank/DDBJ databases">
        <authorList>
            <person name="Bunk B."/>
            <person name="Swiderski J."/>
            <person name="Sproer C."/>
            <person name="Thiel V."/>
        </authorList>
    </citation>
    <scope>NUCLEOTIDE SEQUENCE</scope>
    <source>
        <strain evidence="16">DSM 17735</strain>
    </source>
</reference>
<evidence type="ECO:0000256" key="6">
    <source>
        <dbReference type="ARBA" id="ARBA00022692"/>
    </source>
</evidence>
<keyword evidence="9 16" id="KW-0067">ATP-binding</keyword>
<dbReference type="PANTHER" id="PTHR45436:SF14">
    <property type="entry name" value="SENSOR PROTEIN QSEC"/>
    <property type="match status" value="1"/>
</dbReference>
<evidence type="ECO:0000256" key="3">
    <source>
        <dbReference type="ARBA" id="ARBA00012438"/>
    </source>
</evidence>
<comment type="catalytic activity">
    <reaction evidence="1">
        <text>ATP + protein L-histidine = ADP + protein N-phospho-L-histidine.</text>
        <dbReference type="EC" id="2.7.13.3"/>
    </reaction>
</comment>
<keyword evidence="6 13" id="KW-0812">Transmembrane</keyword>
<feature type="transmembrane region" description="Helical" evidence="13">
    <location>
        <begin position="6"/>
        <end position="32"/>
    </location>
</feature>
<dbReference type="CDD" id="cd00082">
    <property type="entry name" value="HisKA"/>
    <property type="match status" value="1"/>
</dbReference>
<dbReference type="RefSeq" id="WP_349279270.1">
    <property type="nucleotide sequence ID" value="NZ_CBCSCU010000007.1"/>
</dbReference>
<dbReference type="Gene3D" id="1.10.287.130">
    <property type="match status" value="1"/>
</dbReference>
<organism evidence="16">
    <name type="scientific">Polaromonas hydrogenivorans</name>
    <dbReference type="NCBI Taxonomy" id="335476"/>
    <lineage>
        <taxon>Bacteria</taxon>
        <taxon>Pseudomonadati</taxon>
        <taxon>Pseudomonadota</taxon>
        <taxon>Betaproteobacteria</taxon>
        <taxon>Burkholderiales</taxon>
        <taxon>Comamonadaceae</taxon>
        <taxon>Polaromonas</taxon>
    </lineage>
</organism>
<dbReference type="PROSITE" id="PS50885">
    <property type="entry name" value="HAMP"/>
    <property type="match status" value="1"/>
</dbReference>
<evidence type="ECO:0000256" key="1">
    <source>
        <dbReference type="ARBA" id="ARBA00000085"/>
    </source>
</evidence>
<dbReference type="GO" id="GO:0005886">
    <property type="term" value="C:plasma membrane"/>
    <property type="evidence" value="ECO:0007669"/>
    <property type="project" value="TreeGrafter"/>
</dbReference>
<evidence type="ECO:0000256" key="13">
    <source>
        <dbReference type="SAM" id="Phobius"/>
    </source>
</evidence>
<dbReference type="Pfam" id="PF00512">
    <property type="entry name" value="HisKA"/>
    <property type="match status" value="1"/>
</dbReference>
<evidence type="ECO:0000256" key="11">
    <source>
        <dbReference type="ARBA" id="ARBA00023012"/>
    </source>
</evidence>
<evidence type="ECO:0000256" key="2">
    <source>
        <dbReference type="ARBA" id="ARBA00004141"/>
    </source>
</evidence>
<evidence type="ECO:0000256" key="7">
    <source>
        <dbReference type="ARBA" id="ARBA00022741"/>
    </source>
</evidence>
<keyword evidence="7" id="KW-0547">Nucleotide-binding</keyword>
<evidence type="ECO:0000259" key="15">
    <source>
        <dbReference type="PROSITE" id="PS50885"/>
    </source>
</evidence>
<dbReference type="InterPro" id="IPR004358">
    <property type="entry name" value="Sig_transdc_His_kin-like_C"/>
</dbReference>